<comment type="cofactor">
    <cofactor evidence="1 13">
        <name>Ca(2+)</name>
        <dbReference type="ChEBI" id="CHEBI:29108"/>
    </cofactor>
</comment>
<feature type="binding site" evidence="12">
    <location>
        <position position="369"/>
    </location>
    <ligand>
        <name>substrate</name>
    </ligand>
</feature>
<reference evidence="16 17" key="1">
    <citation type="submission" date="2019-03" db="EMBL/GenBank/DDBJ databases">
        <title>Genomic Encyclopedia of Type Strains, Phase IV (KMG-IV): sequencing the most valuable type-strain genomes for metagenomic binning, comparative biology and taxonomic classification.</title>
        <authorList>
            <person name="Goeker M."/>
        </authorList>
    </citation>
    <scope>NUCLEOTIDE SEQUENCE [LARGE SCALE GENOMIC DNA]</scope>
    <source>
        <strain evidence="16 17">DSM 25903</strain>
    </source>
</reference>
<dbReference type="UniPathway" id="UPA00139">
    <property type="reaction ID" value="UER00341"/>
</dbReference>
<evidence type="ECO:0000256" key="2">
    <source>
        <dbReference type="ARBA" id="ARBA00001946"/>
    </source>
</evidence>
<dbReference type="GO" id="GO:0006559">
    <property type="term" value="P:L-phenylalanine catabolic process"/>
    <property type="evidence" value="ECO:0007669"/>
    <property type="project" value="UniProtKB-UniPathway"/>
</dbReference>
<evidence type="ECO:0000256" key="6">
    <source>
        <dbReference type="ARBA" id="ARBA00022801"/>
    </source>
</evidence>
<evidence type="ECO:0000313" key="17">
    <source>
        <dbReference type="Proteomes" id="UP000295122"/>
    </source>
</evidence>
<dbReference type="GO" id="GO:1902000">
    <property type="term" value="P:homogentisate catabolic process"/>
    <property type="evidence" value="ECO:0007669"/>
    <property type="project" value="TreeGrafter"/>
</dbReference>
<dbReference type="PANTHER" id="PTHR43069">
    <property type="entry name" value="FUMARYLACETOACETASE"/>
    <property type="match status" value="1"/>
</dbReference>
<keyword evidence="8 13" id="KW-0460">Magnesium</keyword>
<dbReference type="InterPro" id="IPR005959">
    <property type="entry name" value="Fumarylacetoacetase"/>
</dbReference>
<organism evidence="16 17">
    <name type="scientific">Enterovirga rhinocerotis</name>
    <dbReference type="NCBI Taxonomy" id="1339210"/>
    <lineage>
        <taxon>Bacteria</taxon>
        <taxon>Pseudomonadati</taxon>
        <taxon>Pseudomonadota</taxon>
        <taxon>Alphaproteobacteria</taxon>
        <taxon>Hyphomicrobiales</taxon>
        <taxon>Methylobacteriaceae</taxon>
        <taxon>Enterovirga</taxon>
    </lineage>
</organism>
<dbReference type="NCBIfam" id="TIGR01266">
    <property type="entry name" value="fum_ac_acetase"/>
    <property type="match status" value="1"/>
</dbReference>
<feature type="binding site" evidence="13">
    <location>
        <position position="242"/>
    </location>
    <ligand>
        <name>Mg(2+)</name>
        <dbReference type="ChEBI" id="CHEBI:18420"/>
    </ligand>
</feature>
<evidence type="ECO:0000256" key="12">
    <source>
        <dbReference type="PIRSR" id="PIRSR605959-2"/>
    </source>
</evidence>
<evidence type="ECO:0000256" key="13">
    <source>
        <dbReference type="PIRSR" id="PIRSR605959-3"/>
    </source>
</evidence>
<proteinExistence type="predicted"/>
<keyword evidence="17" id="KW-1185">Reference proteome</keyword>
<evidence type="ECO:0000256" key="5">
    <source>
        <dbReference type="ARBA" id="ARBA00022723"/>
    </source>
</evidence>
<gene>
    <name evidence="16" type="ORF">EV668_0889</name>
</gene>
<comment type="cofactor">
    <cofactor evidence="2 13">
        <name>Mg(2+)</name>
        <dbReference type="ChEBI" id="CHEBI:18420"/>
    </cofactor>
</comment>
<dbReference type="AlphaFoldDB" id="A0A4R7C514"/>
<evidence type="ECO:0000256" key="8">
    <source>
        <dbReference type="ARBA" id="ARBA00022842"/>
    </source>
</evidence>
<comment type="caution">
    <text evidence="16">The sequence shown here is derived from an EMBL/GenBank/DDBJ whole genome shotgun (WGS) entry which is preliminary data.</text>
</comment>
<feature type="binding site" evidence="13">
    <location>
        <position position="242"/>
    </location>
    <ligand>
        <name>Ca(2+)</name>
        <dbReference type="ChEBI" id="CHEBI:29108"/>
    </ligand>
</feature>
<feature type="binding site" evidence="13">
    <location>
        <position position="210"/>
    </location>
    <ligand>
        <name>Ca(2+)</name>
        <dbReference type="ChEBI" id="CHEBI:29108"/>
    </ligand>
</feature>
<evidence type="ECO:0000256" key="10">
    <source>
        <dbReference type="ARBA" id="ARBA00023232"/>
    </source>
</evidence>
<dbReference type="Pfam" id="PF09298">
    <property type="entry name" value="FAA_hydrolase_N"/>
    <property type="match status" value="1"/>
</dbReference>
<feature type="active site" description="Proton acceptor" evidence="11">
    <location>
        <position position="143"/>
    </location>
</feature>
<keyword evidence="10" id="KW-0585">Phenylalanine catabolism</keyword>
<evidence type="ECO:0000313" key="16">
    <source>
        <dbReference type="EMBL" id="TDR93624.1"/>
    </source>
</evidence>
<dbReference type="Gene3D" id="3.90.850.10">
    <property type="entry name" value="Fumarylacetoacetase-like, C-terminal domain"/>
    <property type="match status" value="1"/>
</dbReference>
<dbReference type="OrthoDB" id="3766879at2"/>
<accession>A0A4R7C514</accession>
<feature type="binding site" evidence="13">
    <location>
        <position position="266"/>
    </location>
    <ligand>
        <name>Mg(2+)</name>
        <dbReference type="ChEBI" id="CHEBI:18420"/>
    </ligand>
</feature>
<dbReference type="InterPro" id="IPR036663">
    <property type="entry name" value="Fumarylacetoacetase_C_sf"/>
</dbReference>
<dbReference type="Pfam" id="PF01557">
    <property type="entry name" value="FAA_hydrolase"/>
    <property type="match status" value="1"/>
</dbReference>
<dbReference type="PANTHER" id="PTHR43069:SF2">
    <property type="entry name" value="FUMARYLACETOACETASE"/>
    <property type="match status" value="1"/>
</dbReference>
<dbReference type="GO" id="GO:0006572">
    <property type="term" value="P:L-tyrosine catabolic process"/>
    <property type="evidence" value="ECO:0007669"/>
    <property type="project" value="UniProtKB-KW"/>
</dbReference>
<keyword evidence="5 13" id="KW-0479">Metal-binding</keyword>
<dbReference type="Gene3D" id="2.30.30.230">
    <property type="entry name" value="Fumarylacetoacetase, N-terminal domain"/>
    <property type="match status" value="1"/>
</dbReference>
<sequence length="436" mass="46062">MLPQLDATHDPRLASWVASANGHPDFPIQNLPFGIVSAGGGARRAAVAIGEKALDLDAALAAGLFTGDEARAVEAMAGGALNGFLALGAGPRRALRARLSEILREGAPERGKAEPLLVDLESCRLHLPARIGDYTDFYVGIHHATNVGRQFRPDNPLLPNYKWVPIGYHGRASSIVPSGTPIRRPRGQIKGPDFAEPVFTASRRLDYELELGIWIGPGNDLGAPIPIGEADEHIAGYSLLNDWSARDIQAWEYQPLGPFLAKSFASTVSPWIVTPEALAPFRGPQPARPEGDPSPLPYLADTADQAGGALAIALEVHLLTPGLKEKGLAPQRLSRSDARHMYWTAAQIVAHHASGGCNLNPGDFLGTGTISGPDGTSTGSLLEASLGGNQPIRLESGEERSFLQDGDEVVLTARCARDGAAPIGFGECRGAILPAL</sequence>
<evidence type="ECO:0000256" key="11">
    <source>
        <dbReference type="PIRSR" id="PIRSR605959-1"/>
    </source>
</evidence>
<keyword evidence="9" id="KW-0828">Tyrosine catabolism</keyword>
<dbReference type="GO" id="GO:0004334">
    <property type="term" value="F:fumarylacetoacetase activity"/>
    <property type="evidence" value="ECO:0007669"/>
    <property type="project" value="UniProtKB-EC"/>
</dbReference>
<feature type="binding site" evidence="12">
    <location>
        <position position="152"/>
    </location>
    <ligand>
        <name>substrate</name>
    </ligand>
</feature>
<protein>
    <recommendedName>
        <fullName evidence="4">fumarylacetoacetase</fullName>
        <ecNumber evidence="4">3.7.1.2</ecNumber>
    </recommendedName>
</protein>
<evidence type="ECO:0000259" key="14">
    <source>
        <dbReference type="Pfam" id="PF01557"/>
    </source>
</evidence>
<feature type="binding site" evidence="12">
    <location>
        <position position="249"/>
    </location>
    <ligand>
        <name>substrate</name>
    </ligand>
</feature>
<dbReference type="GO" id="GO:0046872">
    <property type="term" value="F:metal ion binding"/>
    <property type="evidence" value="ECO:0007669"/>
    <property type="project" value="UniProtKB-KW"/>
</dbReference>
<evidence type="ECO:0000256" key="9">
    <source>
        <dbReference type="ARBA" id="ARBA00022878"/>
    </source>
</evidence>
<evidence type="ECO:0000256" key="4">
    <source>
        <dbReference type="ARBA" id="ARBA00012094"/>
    </source>
</evidence>
<evidence type="ECO:0000259" key="15">
    <source>
        <dbReference type="Pfam" id="PF09298"/>
    </source>
</evidence>
<feature type="binding site" evidence="12">
    <location>
        <position position="138"/>
    </location>
    <ligand>
        <name>substrate</name>
    </ligand>
</feature>
<dbReference type="InterPro" id="IPR015377">
    <property type="entry name" value="Fumarylacetoacetase_N"/>
</dbReference>
<dbReference type="RefSeq" id="WP_133768609.1">
    <property type="nucleotide sequence ID" value="NZ_SNZR01000011.1"/>
</dbReference>
<feature type="domain" description="Fumarylacetoacetase N-terminal" evidence="15">
    <location>
        <begin position="29"/>
        <end position="128"/>
    </location>
</feature>
<dbReference type="InterPro" id="IPR036462">
    <property type="entry name" value="Fumarylacetoacetase_N_sf"/>
</dbReference>
<keyword evidence="7 13" id="KW-0106">Calcium</keyword>
<dbReference type="InterPro" id="IPR011234">
    <property type="entry name" value="Fumarylacetoacetase-like_C"/>
</dbReference>
<dbReference type="EMBL" id="SNZR01000011">
    <property type="protein sequence ID" value="TDR93624.1"/>
    <property type="molecule type" value="Genomic_DNA"/>
</dbReference>
<evidence type="ECO:0000256" key="3">
    <source>
        <dbReference type="ARBA" id="ARBA00004782"/>
    </source>
</evidence>
<comment type="pathway">
    <text evidence="3">Amino-acid degradation; L-phenylalanine degradation; acetoacetate and fumarate from L-phenylalanine: step 6/6.</text>
</comment>
<feature type="binding site" evidence="13">
    <location>
        <position position="262"/>
    </location>
    <ligand>
        <name>Mg(2+)</name>
        <dbReference type="ChEBI" id="CHEBI:18420"/>
    </ligand>
</feature>
<feature type="binding site" evidence="13">
    <location>
        <position position="136"/>
    </location>
    <ligand>
        <name>Ca(2+)</name>
        <dbReference type="ChEBI" id="CHEBI:29108"/>
    </ligand>
</feature>
<evidence type="ECO:0000256" key="7">
    <source>
        <dbReference type="ARBA" id="ARBA00022837"/>
    </source>
</evidence>
<dbReference type="Proteomes" id="UP000295122">
    <property type="component" value="Unassembled WGS sequence"/>
</dbReference>
<name>A0A4R7C514_9HYPH</name>
<keyword evidence="6 16" id="KW-0378">Hydrolase</keyword>
<evidence type="ECO:0000256" key="1">
    <source>
        <dbReference type="ARBA" id="ARBA00001913"/>
    </source>
</evidence>
<feature type="binding site" evidence="12">
    <location>
        <position position="253"/>
    </location>
    <ligand>
        <name>substrate</name>
    </ligand>
</feature>
<feature type="domain" description="Fumarylacetoacetase-like C-terminal" evidence="14">
    <location>
        <begin position="142"/>
        <end position="430"/>
    </location>
</feature>
<feature type="binding site" evidence="13">
    <location>
        <position position="208"/>
    </location>
    <ligand>
        <name>Ca(2+)</name>
        <dbReference type="ChEBI" id="CHEBI:29108"/>
    </ligand>
</feature>
<dbReference type="SUPFAM" id="SSF56529">
    <property type="entry name" value="FAH"/>
    <property type="match status" value="1"/>
</dbReference>
<dbReference type="EC" id="3.7.1.2" evidence="4"/>
<dbReference type="SUPFAM" id="SSF63433">
    <property type="entry name" value="Fumarylacetoacetate hydrolase, FAH, N-terminal domain"/>
    <property type="match status" value="1"/>
</dbReference>